<evidence type="ECO:0000259" key="6">
    <source>
        <dbReference type="PROSITE" id="PS50835"/>
    </source>
</evidence>
<sequence>MVPLYRSLMLFILLKCIFPEMDGFLSRASGSTIDWENLCHSEIEISAGAGEDVILPVNRLQTGAFSWRYDNGYHFLKIAETEPGEKIWGIEEPFTGRLSSTENGSLIITNVTTEDPRTYFEWPKGIWTDCIQEYNLRIYNNFPQKDPIVRRIDSVPLRYFCVSVIEIIVGEGGDVILPVLKGKTFDWRFDNGYQYRKFAKTKPDGTIWDIKEPFTGRLSSTENGSLIITNVTMKDPRTYVEWREELWPDCIQKYFVRVYKPLEAEDILIHHNVTGMGTCNITLTCAVAQPQVTVSWDETNQIGTEVEGDTLHIYNVDTNVTYSCTAQNPISRASRTINPWDLCYKGAEPEGPRPATVAPFSENALEENQILKDQGVPPPDLGTI</sequence>
<dbReference type="PANTHER" id="PTHR12080:SF120">
    <property type="match status" value="1"/>
</dbReference>
<dbReference type="InterPro" id="IPR007110">
    <property type="entry name" value="Ig-like_dom"/>
</dbReference>
<dbReference type="SUPFAM" id="SSF48726">
    <property type="entry name" value="Immunoglobulin"/>
    <property type="match status" value="3"/>
</dbReference>
<dbReference type="GO" id="GO:0016020">
    <property type="term" value="C:membrane"/>
    <property type="evidence" value="ECO:0007669"/>
    <property type="project" value="UniProtKB-SubCell"/>
</dbReference>
<evidence type="ECO:0000256" key="1">
    <source>
        <dbReference type="ARBA" id="ARBA00004370"/>
    </source>
</evidence>
<dbReference type="AlphaFoldDB" id="A0A8J0R8H1"/>
<dbReference type="KEGG" id="xtr:100488866"/>
<feature type="domain" description="Ig-like" evidence="6">
    <location>
        <begin position="261"/>
        <end position="338"/>
    </location>
</feature>
<dbReference type="Proteomes" id="UP000008143">
    <property type="component" value="Chromosome 8"/>
</dbReference>
<dbReference type="InterPro" id="IPR013783">
    <property type="entry name" value="Ig-like_fold"/>
</dbReference>
<evidence type="ECO:0000313" key="8">
    <source>
        <dbReference type="RefSeq" id="XP_004919523.1"/>
    </source>
</evidence>
<accession>A0A8J0R8H1</accession>
<feature type="chain" id="PRO_5035247586" evidence="5">
    <location>
        <begin position="24"/>
        <end position="384"/>
    </location>
</feature>
<dbReference type="PANTHER" id="PTHR12080">
    <property type="entry name" value="SIGNALING LYMPHOCYTIC ACTIVATION MOLECULE"/>
    <property type="match status" value="1"/>
</dbReference>
<keyword evidence="7" id="KW-1185">Reference proteome</keyword>
<dbReference type="CDD" id="cd00096">
    <property type="entry name" value="Ig"/>
    <property type="match status" value="1"/>
</dbReference>
<evidence type="ECO:0000256" key="5">
    <source>
        <dbReference type="SAM" id="SignalP"/>
    </source>
</evidence>
<dbReference type="RefSeq" id="XP_004919523.1">
    <property type="nucleotide sequence ID" value="XM_004919466.3"/>
</dbReference>
<evidence type="ECO:0000256" key="4">
    <source>
        <dbReference type="ARBA" id="ARBA00023180"/>
    </source>
</evidence>
<keyword evidence="3" id="KW-0472">Membrane</keyword>
<dbReference type="InterPro" id="IPR015631">
    <property type="entry name" value="CD2/SLAM_rcpt"/>
</dbReference>
<dbReference type="OMA" id="DCIQKYF"/>
<reference evidence="8" key="1">
    <citation type="submission" date="2025-08" db="UniProtKB">
        <authorList>
            <consortium name="RefSeq"/>
        </authorList>
    </citation>
    <scope>IDENTIFICATION</scope>
    <source>
        <strain evidence="8">Nigerian</strain>
        <tissue evidence="8">Liver and blood</tissue>
    </source>
</reference>
<dbReference type="GeneID" id="100488866"/>
<dbReference type="AGR" id="Xenbase:XB-GENE-29079459"/>
<dbReference type="PROSITE" id="PS50835">
    <property type="entry name" value="IG_LIKE"/>
    <property type="match status" value="1"/>
</dbReference>
<dbReference type="Gene3D" id="2.60.40.10">
    <property type="entry name" value="Immunoglobulins"/>
    <property type="match status" value="3"/>
</dbReference>
<organism evidence="7 8">
    <name type="scientific">Xenopus tropicalis</name>
    <name type="common">Western clawed frog</name>
    <name type="synonym">Silurana tropicalis</name>
    <dbReference type="NCBI Taxonomy" id="8364"/>
    <lineage>
        <taxon>Eukaryota</taxon>
        <taxon>Metazoa</taxon>
        <taxon>Chordata</taxon>
        <taxon>Craniata</taxon>
        <taxon>Vertebrata</taxon>
        <taxon>Euteleostomi</taxon>
        <taxon>Amphibia</taxon>
        <taxon>Batrachia</taxon>
        <taxon>Anura</taxon>
        <taxon>Pipoidea</taxon>
        <taxon>Pipidae</taxon>
        <taxon>Xenopodinae</taxon>
        <taxon>Xenopus</taxon>
        <taxon>Silurana</taxon>
    </lineage>
</organism>
<proteinExistence type="predicted"/>
<dbReference type="GO" id="GO:0006955">
    <property type="term" value="P:immune response"/>
    <property type="evidence" value="ECO:0000318"/>
    <property type="project" value="GO_Central"/>
</dbReference>
<feature type="signal peptide" evidence="5">
    <location>
        <begin position="1"/>
        <end position="23"/>
    </location>
</feature>
<name>A0A8J0R8H1_XENTR</name>
<gene>
    <name evidence="8 9" type="primary">LOC100488866</name>
</gene>
<dbReference type="InterPro" id="IPR036179">
    <property type="entry name" value="Ig-like_dom_sf"/>
</dbReference>
<protein>
    <submittedName>
        <fullName evidence="8">Uncharacterized protein LOC100488866</fullName>
    </submittedName>
</protein>
<evidence type="ECO:0000256" key="2">
    <source>
        <dbReference type="ARBA" id="ARBA00022729"/>
    </source>
</evidence>
<keyword evidence="2 5" id="KW-0732">Signal</keyword>
<evidence type="ECO:0000256" key="3">
    <source>
        <dbReference type="ARBA" id="ARBA00023136"/>
    </source>
</evidence>
<dbReference type="OrthoDB" id="8741746at2759"/>
<keyword evidence="4" id="KW-0325">Glycoprotein</keyword>
<evidence type="ECO:0000313" key="9">
    <source>
        <dbReference type="Xenbase" id="XB-GENE-29079459"/>
    </source>
</evidence>
<comment type="subcellular location">
    <subcellularLocation>
        <location evidence="1">Membrane</location>
    </subcellularLocation>
</comment>
<dbReference type="Xenbase" id="XB-GENE-29079459">
    <property type="gene designation" value="LOC100488866"/>
</dbReference>
<evidence type="ECO:0000313" key="7">
    <source>
        <dbReference type="Proteomes" id="UP000008143"/>
    </source>
</evidence>